<organism evidence="13 14">
    <name type="scientific">Dermatophagoides farinae</name>
    <name type="common">American house dust mite</name>
    <dbReference type="NCBI Taxonomy" id="6954"/>
    <lineage>
        <taxon>Eukaryota</taxon>
        <taxon>Metazoa</taxon>
        <taxon>Ecdysozoa</taxon>
        <taxon>Arthropoda</taxon>
        <taxon>Chelicerata</taxon>
        <taxon>Arachnida</taxon>
        <taxon>Acari</taxon>
        <taxon>Acariformes</taxon>
        <taxon>Sarcoptiformes</taxon>
        <taxon>Astigmata</taxon>
        <taxon>Psoroptidia</taxon>
        <taxon>Analgoidea</taxon>
        <taxon>Pyroglyphidae</taxon>
        <taxon>Dermatophagoidinae</taxon>
        <taxon>Dermatophagoides</taxon>
    </lineage>
</organism>
<dbReference type="Pfam" id="PF06087">
    <property type="entry name" value="Tyr-DNA_phospho"/>
    <property type="match status" value="1"/>
</dbReference>
<dbReference type="GO" id="GO:0005634">
    <property type="term" value="C:nucleus"/>
    <property type="evidence" value="ECO:0007669"/>
    <property type="project" value="UniProtKB-SubCell"/>
</dbReference>
<reference evidence="13" key="1">
    <citation type="submission" date="2013-05" db="EMBL/GenBank/DDBJ databases">
        <authorList>
            <person name="Yim A.K.Y."/>
            <person name="Chan T.F."/>
            <person name="Ji K.M."/>
            <person name="Liu X.Y."/>
            <person name="Zhou J.W."/>
            <person name="Li R.Q."/>
            <person name="Yang K.Y."/>
            <person name="Li J."/>
            <person name="Li M."/>
            <person name="Law P.T.W."/>
            <person name="Wu Y.L."/>
            <person name="Cai Z.L."/>
            <person name="Qin H."/>
            <person name="Bao Y."/>
            <person name="Leung R.K.K."/>
            <person name="Ng P.K.S."/>
            <person name="Zou J."/>
            <person name="Zhong X.J."/>
            <person name="Ran P.X."/>
            <person name="Zhong N.S."/>
            <person name="Liu Z.G."/>
            <person name="Tsui S.K.W."/>
        </authorList>
    </citation>
    <scope>NUCLEOTIDE SEQUENCE</scope>
    <source>
        <strain evidence="13">Derf</strain>
        <tissue evidence="13">Whole organism</tissue>
    </source>
</reference>
<comment type="caution">
    <text evidence="13">The sequence shown here is derived from an EMBL/GenBank/DDBJ whole genome shotgun (WGS) entry which is preliminary data.</text>
</comment>
<evidence type="ECO:0000259" key="12">
    <source>
        <dbReference type="Pfam" id="PF09759"/>
    </source>
</evidence>
<dbReference type="GO" id="GO:0006281">
    <property type="term" value="P:DNA repair"/>
    <property type="evidence" value="ECO:0007669"/>
    <property type="project" value="UniProtKB-KW"/>
</dbReference>
<evidence type="ECO:0000256" key="4">
    <source>
        <dbReference type="ARBA" id="ARBA00022763"/>
    </source>
</evidence>
<evidence type="ECO:0000256" key="10">
    <source>
        <dbReference type="PIRSR" id="PIRSR610347-2"/>
    </source>
</evidence>
<dbReference type="InterPro" id="IPR010347">
    <property type="entry name" value="Tdp1"/>
</dbReference>
<dbReference type="EMBL" id="ASGP02000001">
    <property type="protein sequence ID" value="KAH9529829.1"/>
    <property type="molecule type" value="Genomic_DNA"/>
</dbReference>
<evidence type="ECO:0000313" key="13">
    <source>
        <dbReference type="EMBL" id="KAH9529829.1"/>
    </source>
</evidence>
<dbReference type="GO" id="GO:0017005">
    <property type="term" value="F:3'-tyrosyl-DNA phosphodiesterase activity"/>
    <property type="evidence" value="ECO:0007669"/>
    <property type="project" value="TreeGrafter"/>
</dbReference>
<keyword evidence="3" id="KW-0540">Nuclease</keyword>
<dbReference type="GO" id="GO:0004527">
    <property type="term" value="F:exonuclease activity"/>
    <property type="evidence" value="ECO:0007669"/>
    <property type="project" value="UniProtKB-KW"/>
</dbReference>
<comment type="similarity">
    <text evidence="2">Belongs to the tyrosyl-DNA phosphodiesterase family.</text>
</comment>
<evidence type="ECO:0000256" key="2">
    <source>
        <dbReference type="ARBA" id="ARBA00010205"/>
    </source>
</evidence>
<evidence type="ECO:0000256" key="3">
    <source>
        <dbReference type="ARBA" id="ARBA00022722"/>
    </source>
</evidence>
<dbReference type="PANTHER" id="PTHR12415:SF0">
    <property type="entry name" value="TYROSYL-DNA PHOSPHODIESTERASE 1"/>
    <property type="match status" value="1"/>
</dbReference>
<evidence type="ECO:0000313" key="14">
    <source>
        <dbReference type="Proteomes" id="UP000790347"/>
    </source>
</evidence>
<dbReference type="Gene3D" id="3.30.870.10">
    <property type="entry name" value="Endonuclease Chain A"/>
    <property type="match status" value="2"/>
</dbReference>
<evidence type="ECO:0000256" key="7">
    <source>
        <dbReference type="ARBA" id="ARBA00023204"/>
    </source>
</evidence>
<reference evidence="13" key="2">
    <citation type="journal article" date="2022" name="Res Sq">
        <title>Comparative Genomics Reveals Insights into the Divergent Evolution of Astigmatic Mites and Household Pest Adaptations.</title>
        <authorList>
            <person name="Xiong Q."/>
            <person name="Wan A.T.-Y."/>
            <person name="Liu X.-Y."/>
            <person name="Fung C.S.-H."/>
            <person name="Xiao X."/>
            <person name="Malainual N."/>
            <person name="Hou J."/>
            <person name="Wang L."/>
            <person name="Wang M."/>
            <person name="Yang K."/>
            <person name="Cui Y."/>
            <person name="Leung E."/>
            <person name="Nong W."/>
            <person name="Shin S.-K."/>
            <person name="Au S."/>
            <person name="Jeong K.Y."/>
            <person name="Chew F.T."/>
            <person name="Hui J."/>
            <person name="Leung T.F."/>
            <person name="Tungtrongchitr A."/>
            <person name="Zhong N."/>
            <person name="Liu Z."/>
            <person name="Tsui S."/>
        </authorList>
    </citation>
    <scope>NUCLEOTIDE SEQUENCE</scope>
    <source>
        <strain evidence="13">Derf</strain>
        <tissue evidence="13">Whole organism</tissue>
    </source>
</reference>
<dbReference type="Pfam" id="PF09759">
    <property type="entry name" value="Atx10homo_assoc"/>
    <property type="match status" value="1"/>
</dbReference>
<gene>
    <name evidence="13" type="primary">TDP1</name>
    <name evidence="13" type="ORF">DERF_003691</name>
</gene>
<protein>
    <submittedName>
        <fullName evidence="13">Tyrosyl-DNA phosphodiesterase 1</fullName>
    </submittedName>
</protein>
<keyword evidence="5" id="KW-0378">Hydrolase</keyword>
<evidence type="ECO:0000256" key="1">
    <source>
        <dbReference type="ARBA" id="ARBA00004123"/>
    </source>
</evidence>
<evidence type="ECO:0000256" key="9">
    <source>
        <dbReference type="PIRSR" id="PIRSR610347-1"/>
    </source>
</evidence>
<dbReference type="InterPro" id="IPR019156">
    <property type="entry name" value="Ataxin-10_domain"/>
</dbReference>
<keyword evidence="4" id="KW-0227">DNA damage</keyword>
<keyword evidence="14" id="KW-1185">Reference proteome</keyword>
<dbReference type="GO" id="GO:0003697">
    <property type="term" value="F:single-stranded DNA binding"/>
    <property type="evidence" value="ECO:0007669"/>
    <property type="project" value="TreeGrafter"/>
</dbReference>
<dbReference type="PANTHER" id="PTHR12415">
    <property type="entry name" value="TYROSYL-DNA PHOSPHODIESTERASE 1"/>
    <property type="match status" value="1"/>
</dbReference>
<dbReference type="Proteomes" id="UP000790347">
    <property type="component" value="Unassembled WGS sequence"/>
</dbReference>
<sequence length="699" mass="81812">MTPLDWYTVTQGIWISPKLKKNNLKEDTSKTNFKNDLIQYLKAYEHKSIVMWINIIQEYDFSPINVFLIGSICNSHGNDDRESFGHLKIRKILRTSHYGPTNEIKNWPIICQFSSIGSLGKTPQSWLTAQFLASFSATYNDFNGIKPELKCIYPTIEDILNSLDKNGTCFPYVKSTADKQPYLNDFFYRWKASISDRNNVMPHIKTYARISPDNRKMAWFCLTSANLSKAAWGHLVKIGSKLRILNYELGVLFLPKLMINQDSFSISQNNPLFLPYDLPLVKYDPENDKPWINNNINTFTNIDTNISNGHMTNVDVNDSMTLLRNSIASAACIDNVNFRCQFFRIICDEKYLFIKAIQSFFDRQFDDLYTKLVSNSIVENDDVSLIFLNFYKLEKSLKNDHIQYLLKRLTIVYTALLFRCLSNDTVRMNGILNETMIDTSFWNPLFDHIESELSEWSLWIFFLVLKDEKFAKNLFCTISTKRQIIFLDICMEFIDDECRKHEKISMKNIETIEPDDCLNLFGCQLCPLPKEFIEFINQLFHHQINEYFLKSNFDDNSHHDDLLDLFENLLDILSCFHTMSNDPESIFYTQDLRTSGQQKSSLVENQAIFGFKRNIIGLIANYLHENFHAQTQLRTSGRFIALLNSTKIDRNNPFILQWTIFAIRNALKDNIANQEFVRNLQKQTEIFDNEIFDKIKFIR</sequence>
<proteinExistence type="inferred from homology"/>
<evidence type="ECO:0000256" key="8">
    <source>
        <dbReference type="ARBA" id="ARBA00023242"/>
    </source>
</evidence>
<evidence type="ECO:0000256" key="11">
    <source>
        <dbReference type="PIRSR" id="PIRSR610347-3"/>
    </source>
</evidence>
<evidence type="ECO:0000256" key="5">
    <source>
        <dbReference type="ARBA" id="ARBA00022801"/>
    </source>
</evidence>
<feature type="active site" description="Proton donor/acceptor" evidence="9">
    <location>
        <position position="203"/>
    </location>
</feature>
<feature type="binding site" evidence="10">
    <location>
        <position position="205"/>
    </location>
    <ligand>
        <name>substrate</name>
    </ligand>
</feature>
<keyword evidence="7" id="KW-0234">DNA repair</keyword>
<keyword evidence="8" id="KW-0539">Nucleus</keyword>
<dbReference type="AlphaFoldDB" id="A0A922IGW4"/>
<feature type="site" description="Interaction with DNA" evidence="11">
    <location>
        <position position="228"/>
    </location>
</feature>
<feature type="domain" description="Ataxin-10" evidence="12">
    <location>
        <begin position="611"/>
        <end position="694"/>
    </location>
</feature>
<keyword evidence="6" id="KW-0269">Exonuclease</keyword>
<comment type="subcellular location">
    <subcellularLocation>
        <location evidence="1">Nucleus</location>
    </subcellularLocation>
</comment>
<dbReference type="SUPFAM" id="SSF56024">
    <property type="entry name" value="Phospholipase D/nuclease"/>
    <property type="match status" value="2"/>
</dbReference>
<evidence type="ECO:0000256" key="6">
    <source>
        <dbReference type="ARBA" id="ARBA00022839"/>
    </source>
</evidence>
<accession>A0A922IGW4</accession>
<dbReference type="GO" id="GO:0003690">
    <property type="term" value="F:double-stranded DNA binding"/>
    <property type="evidence" value="ECO:0007669"/>
    <property type="project" value="TreeGrafter"/>
</dbReference>
<name>A0A922IGW4_DERFA</name>